<dbReference type="AlphaFoldDB" id="A0A915PM16"/>
<feature type="region of interest" description="Disordered" evidence="1">
    <location>
        <begin position="45"/>
        <end position="121"/>
    </location>
</feature>
<sequence>MAEGTANICIDFQAKAEDGGCRLLRLVRLPPTGFKWSGDRLRRNRWRGQTSRKDQSSTVSVSNKKERNRRLERRSRLDDPEAPNGRYSHPDLQEYERQQQFEETSAPSYQQTFGRRKPRQQEEIYSTGWATEEIRQNRSKPIPLQQHTTFNKQKLEKLSQRQRNSIFAIARAKLNSFVSRLSISGGTGCAATRILTSTSSISTADNDRSSVISFPLRQESQNATQTDPQSVVVSALSSSIRANTSLPNSTVHSDLGTSESCCSAGSISVQNELQLAKSPAATTAFLYHCNASSNPNNADEHQHHLQKQKPTTFSASFQQISYPAAVYLTDGENSYFGKV</sequence>
<proteinExistence type="predicted"/>
<evidence type="ECO:0000256" key="1">
    <source>
        <dbReference type="SAM" id="MobiDB-lite"/>
    </source>
</evidence>
<evidence type="ECO:0000313" key="3">
    <source>
        <dbReference type="WBParaSite" id="sdigi.contig253.g6716.t1"/>
    </source>
</evidence>
<reference evidence="3" key="1">
    <citation type="submission" date="2022-11" db="UniProtKB">
        <authorList>
            <consortium name="WormBaseParasite"/>
        </authorList>
    </citation>
    <scope>IDENTIFICATION</scope>
</reference>
<protein>
    <submittedName>
        <fullName evidence="3">DUF4005 domain-containing protein</fullName>
    </submittedName>
</protein>
<feature type="compositionally biased region" description="Polar residues" evidence="1">
    <location>
        <begin position="101"/>
        <end position="113"/>
    </location>
</feature>
<name>A0A915PM16_9BILA</name>
<organism evidence="2 3">
    <name type="scientific">Setaria digitata</name>
    <dbReference type="NCBI Taxonomy" id="48799"/>
    <lineage>
        <taxon>Eukaryota</taxon>
        <taxon>Metazoa</taxon>
        <taxon>Ecdysozoa</taxon>
        <taxon>Nematoda</taxon>
        <taxon>Chromadorea</taxon>
        <taxon>Rhabditida</taxon>
        <taxon>Spirurina</taxon>
        <taxon>Spiruromorpha</taxon>
        <taxon>Filarioidea</taxon>
        <taxon>Setariidae</taxon>
        <taxon>Setaria</taxon>
    </lineage>
</organism>
<feature type="compositionally biased region" description="Basic and acidic residues" evidence="1">
    <location>
        <begin position="88"/>
        <end position="100"/>
    </location>
</feature>
<keyword evidence="2" id="KW-1185">Reference proteome</keyword>
<dbReference type="WBParaSite" id="sdigi.contig253.g6716.t1">
    <property type="protein sequence ID" value="sdigi.contig253.g6716.t1"/>
    <property type="gene ID" value="sdigi.contig253.g6716"/>
</dbReference>
<accession>A0A915PM16</accession>
<evidence type="ECO:0000313" key="2">
    <source>
        <dbReference type="Proteomes" id="UP000887581"/>
    </source>
</evidence>
<dbReference type="Proteomes" id="UP000887581">
    <property type="component" value="Unplaced"/>
</dbReference>